<protein>
    <submittedName>
        <fullName evidence="2">Uncharacterized protein</fullName>
    </submittedName>
</protein>
<sequence length="68" mass="7469">MSATLIGNPHFPQRREQLSPNYGGLVRRSKKPIPEIISLCTQPTGSLKSHPPKGEPISTLHSPPMRAE</sequence>
<gene>
    <name evidence="2" type="ORF">AJ78_00474</name>
</gene>
<feature type="region of interest" description="Disordered" evidence="1">
    <location>
        <begin position="41"/>
        <end position="68"/>
    </location>
</feature>
<dbReference type="VEuPathDB" id="FungiDB:AJ78_00474"/>
<reference evidence="2 3" key="1">
    <citation type="submission" date="2015-07" db="EMBL/GenBank/DDBJ databases">
        <title>Emmonsia species relationships and genome sequence.</title>
        <authorList>
            <consortium name="The Broad Institute Genomics Platform"/>
            <person name="Cuomo C.A."/>
            <person name="Munoz J.F."/>
            <person name="Imamovic A."/>
            <person name="Priest M.E."/>
            <person name="Young S."/>
            <person name="Clay O.K."/>
            <person name="McEwen J.G."/>
        </authorList>
    </citation>
    <scope>NUCLEOTIDE SEQUENCE [LARGE SCALE GENOMIC DNA]</scope>
    <source>
        <strain evidence="2 3">UAMH 9510</strain>
    </source>
</reference>
<dbReference type="Proteomes" id="UP000182235">
    <property type="component" value="Unassembled WGS sequence"/>
</dbReference>
<dbReference type="EMBL" id="LGRN01000007">
    <property type="protein sequence ID" value="OJD19617.1"/>
    <property type="molecule type" value="Genomic_DNA"/>
</dbReference>
<comment type="caution">
    <text evidence="2">The sequence shown here is derived from an EMBL/GenBank/DDBJ whole genome shotgun (WGS) entry which is preliminary data.</text>
</comment>
<dbReference type="AlphaFoldDB" id="A0A1J9PT78"/>
<organism evidence="2 3">
    <name type="scientific">Emergomyces pasteurianus Ep9510</name>
    <dbReference type="NCBI Taxonomy" id="1447872"/>
    <lineage>
        <taxon>Eukaryota</taxon>
        <taxon>Fungi</taxon>
        <taxon>Dikarya</taxon>
        <taxon>Ascomycota</taxon>
        <taxon>Pezizomycotina</taxon>
        <taxon>Eurotiomycetes</taxon>
        <taxon>Eurotiomycetidae</taxon>
        <taxon>Onygenales</taxon>
        <taxon>Ajellomycetaceae</taxon>
        <taxon>Emergomyces</taxon>
    </lineage>
</organism>
<accession>A0A1J9PT78</accession>
<evidence type="ECO:0000313" key="2">
    <source>
        <dbReference type="EMBL" id="OJD19617.1"/>
    </source>
</evidence>
<keyword evidence="3" id="KW-1185">Reference proteome</keyword>
<proteinExistence type="predicted"/>
<evidence type="ECO:0000313" key="3">
    <source>
        <dbReference type="Proteomes" id="UP000182235"/>
    </source>
</evidence>
<name>A0A1J9PT78_9EURO</name>
<evidence type="ECO:0000256" key="1">
    <source>
        <dbReference type="SAM" id="MobiDB-lite"/>
    </source>
</evidence>
<feature type="region of interest" description="Disordered" evidence="1">
    <location>
        <begin position="1"/>
        <end position="27"/>
    </location>
</feature>